<feature type="region of interest" description="Disordered" evidence="1">
    <location>
        <begin position="69"/>
        <end position="132"/>
    </location>
</feature>
<keyword evidence="2" id="KW-1185">Reference proteome</keyword>
<feature type="compositionally biased region" description="Polar residues" evidence="1">
    <location>
        <begin position="672"/>
        <end position="703"/>
    </location>
</feature>
<dbReference type="Proteomes" id="UP000515129">
    <property type="component" value="Chromosome 27"/>
</dbReference>
<feature type="compositionally biased region" description="Low complexity" evidence="1">
    <location>
        <begin position="255"/>
        <end position="264"/>
    </location>
</feature>
<dbReference type="GO" id="GO:0007229">
    <property type="term" value="P:integrin-mediated signaling pathway"/>
    <property type="evidence" value="ECO:0007669"/>
    <property type="project" value="InterPro"/>
</dbReference>
<protein>
    <submittedName>
        <fullName evidence="3">Uncharacterized protein LOC113046142 isoform X2</fullName>
    </submittedName>
</protein>
<organism evidence="2 3">
    <name type="scientific">Carassius auratus</name>
    <name type="common">Goldfish</name>
    <dbReference type="NCBI Taxonomy" id="7957"/>
    <lineage>
        <taxon>Eukaryota</taxon>
        <taxon>Metazoa</taxon>
        <taxon>Chordata</taxon>
        <taxon>Craniata</taxon>
        <taxon>Vertebrata</taxon>
        <taxon>Euteleostomi</taxon>
        <taxon>Actinopterygii</taxon>
        <taxon>Neopterygii</taxon>
        <taxon>Teleostei</taxon>
        <taxon>Ostariophysi</taxon>
        <taxon>Cypriniformes</taxon>
        <taxon>Cyprinidae</taxon>
        <taxon>Cyprininae</taxon>
        <taxon>Carassius</taxon>
    </lineage>
</organism>
<evidence type="ECO:0000313" key="3">
    <source>
        <dbReference type="RefSeq" id="XP_026062825.1"/>
    </source>
</evidence>
<feature type="compositionally biased region" description="Polar residues" evidence="1">
    <location>
        <begin position="186"/>
        <end position="210"/>
    </location>
</feature>
<dbReference type="RefSeq" id="XP_026062825.1">
    <property type="nucleotide sequence ID" value="XM_026207040.1"/>
</dbReference>
<sequence>MEEEACNNFKSLRAKFQEEIQARHRPMVPDRPKRLPTSVKSRSGLITMSLSSALETKTAGPPWVIVREDQKTPSGRRPVSFPDNTSEVCRSGDGQNRQSLKVRHLPLVLPLPSEPKHDSSAPPSKGITSPLKCIMKPIPTPFISTRGSLCTKEIGKNGLGGLKNSGTFNAQVEESRSSGEGDVQETRASNPGSLDRSASPNDSLTDSSSGSVTHFFDHHVLSTLEKAKRKLCQRNLLVCGRPKGFYSSKAPVQLTESPPSSTESETGHPELSPLKANAVSHSTVSVMVHGQKACKPLPDLASLGPTPSKPPRPPHVDLSRYKTGLHVCEPSEALNTEAVPEPELEATVNASLEDASVPAPEFPDFDISAPEATDSNGINLVALDLEATEFPELDSFPPPPPLPLQDEDDGLRSQAVLVQRCPSPLRPKSMRLEDALGQSSEEVREVSSTEPVTSDLRPNGSHTSFSLSREHQLPSHPASSKQECFHESFDNVYEDVQAVPRFPLAQSSYKCKGAPKNPYADTSLVEETWRNIWHVTQWSNAAEDQNGQHDRKKQPSPEHPEDKEQKKKEKQRLEKEKKEQKEKDKKRNEMHKKFKITGLEEPMYHARVLADSKLRKYNLAVKSGDLISIIRTVNCPKGKWLARDSDNRYGYISVMNVELNIKEMLELGKKVSQATGRGQTDGDNLSISSRSSHQNPVLTSSFTDDSEEWMYEDDTLSLSAENASQIKASSMPEMFDENSSAPHPFGDWSIEDVQTQEAETFQFADIDLLPPPALYADSL</sequence>
<dbReference type="Gene3D" id="2.30.30.40">
    <property type="entry name" value="SH3 Domains"/>
    <property type="match status" value="1"/>
</dbReference>
<accession>A0A6P6JT97</accession>
<dbReference type="InterPro" id="IPR043443">
    <property type="entry name" value="FYB1/2-like"/>
</dbReference>
<dbReference type="GeneID" id="113046142"/>
<feature type="region of interest" description="Disordered" evidence="1">
    <location>
        <begin position="672"/>
        <end position="704"/>
    </location>
</feature>
<evidence type="ECO:0000313" key="2">
    <source>
        <dbReference type="Proteomes" id="UP000515129"/>
    </source>
</evidence>
<reference evidence="3" key="1">
    <citation type="submission" date="2025-08" db="UniProtKB">
        <authorList>
            <consortium name="RefSeq"/>
        </authorList>
    </citation>
    <scope>IDENTIFICATION</scope>
    <source>
        <strain evidence="3">Wakin</strain>
        <tissue evidence="3">Muscle</tissue>
    </source>
</reference>
<dbReference type="GO" id="GO:0050852">
    <property type="term" value="P:T cell receptor signaling pathway"/>
    <property type="evidence" value="ECO:0007669"/>
    <property type="project" value="TreeGrafter"/>
</dbReference>
<dbReference type="AlphaFoldDB" id="A0A6P6JT97"/>
<evidence type="ECO:0000256" key="1">
    <source>
        <dbReference type="SAM" id="MobiDB-lite"/>
    </source>
</evidence>
<dbReference type="PANTHER" id="PTHR16830">
    <property type="entry name" value="SH2 CONTAINING ADAPTOR PRAM-1 RELATED"/>
    <property type="match status" value="1"/>
</dbReference>
<name>A0A6P6JT97_CARAU</name>
<dbReference type="FunFam" id="2.30.30.40:FF:000307">
    <property type="entry name" value="Predicted protein"/>
    <property type="match status" value="1"/>
</dbReference>
<feature type="compositionally biased region" description="Basic and acidic residues" evidence="1">
    <location>
        <begin position="546"/>
        <end position="587"/>
    </location>
</feature>
<feature type="region of interest" description="Disordered" evidence="1">
    <location>
        <begin position="420"/>
        <end position="482"/>
    </location>
</feature>
<feature type="region of interest" description="Disordered" evidence="1">
    <location>
        <begin position="171"/>
        <end position="210"/>
    </location>
</feature>
<dbReference type="SUPFAM" id="SSF50044">
    <property type="entry name" value="SH3-domain"/>
    <property type="match status" value="1"/>
</dbReference>
<feature type="region of interest" description="Disordered" evidence="1">
    <location>
        <begin position="540"/>
        <end position="591"/>
    </location>
</feature>
<gene>
    <name evidence="3" type="primary">LOC113046142</name>
</gene>
<dbReference type="GO" id="GO:0072659">
    <property type="term" value="P:protein localization to plasma membrane"/>
    <property type="evidence" value="ECO:0007669"/>
    <property type="project" value="TreeGrafter"/>
</dbReference>
<feature type="region of interest" description="Disordered" evidence="1">
    <location>
        <begin position="248"/>
        <end position="273"/>
    </location>
</feature>
<dbReference type="InterPro" id="IPR036028">
    <property type="entry name" value="SH3-like_dom_sf"/>
</dbReference>
<proteinExistence type="predicted"/>
<dbReference type="GO" id="GO:0005886">
    <property type="term" value="C:plasma membrane"/>
    <property type="evidence" value="ECO:0007669"/>
    <property type="project" value="InterPro"/>
</dbReference>
<dbReference type="PANTHER" id="PTHR16830:SF20">
    <property type="entry name" value="SI:CH211-188C16.1-RELATED"/>
    <property type="match status" value="1"/>
</dbReference>
<feature type="compositionally biased region" description="Polar residues" evidence="1">
    <location>
        <begin position="82"/>
        <end position="99"/>
    </location>
</feature>